<evidence type="ECO:0000313" key="3">
    <source>
        <dbReference type="EMBL" id="GHC35715.1"/>
    </source>
</evidence>
<accession>A0A918WEJ2</accession>
<gene>
    <name evidence="3" type="ORF">GCM10010507_05830</name>
</gene>
<keyword evidence="2" id="KW-0472">Membrane</keyword>
<evidence type="ECO:0000313" key="4">
    <source>
        <dbReference type="Proteomes" id="UP000646244"/>
    </source>
</evidence>
<dbReference type="EMBL" id="BMVB01000002">
    <property type="protein sequence ID" value="GHC35715.1"/>
    <property type="molecule type" value="Genomic_DNA"/>
</dbReference>
<reference evidence="3" key="2">
    <citation type="submission" date="2020-09" db="EMBL/GenBank/DDBJ databases">
        <authorList>
            <person name="Sun Q."/>
            <person name="Ohkuma M."/>
        </authorList>
    </citation>
    <scope>NUCLEOTIDE SEQUENCE</scope>
    <source>
        <strain evidence="3">JCM 4633</strain>
    </source>
</reference>
<organism evidence="3 4">
    <name type="scientific">Streptomyces cinnamoneus</name>
    <name type="common">Streptoverticillium cinnamoneum</name>
    <dbReference type="NCBI Taxonomy" id="53446"/>
    <lineage>
        <taxon>Bacteria</taxon>
        <taxon>Bacillati</taxon>
        <taxon>Actinomycetota</taxon>
        <taxon>Actinomycetes</taxon>
        <taxon>Kitasatosporales</taxon>
        <taxon>Streptomycetaceae</taxon>
        <taxon>Streptomyces</taxon>
        <taxon>Streptomyces cinnamoneus group</taxon>
    </lineage>
</organism>
<feature type="transmembrane region" description="Helical" evidence="2">
    <location>
        <begin position="52"/>
        <end position="74"/>
    </location>
</feature>
<protein>
    <recommendedName>
        <fullName evidence="5">DUF4232 domain-containing protein</fullName>
    </recommendedName>
</protein>
<feature type="compositionally biased region" description="Pro residues" evidence="1">
    <location>
        <begin position="272"/>
        <end position="282"/>
    </location>
</feature>
<sequence>MSHQHRDGGGELDEQALRRLLHGAVDDIEPSADALEHLQRAVPVRRTRRRQAAVGVAAAVIFGVAAMPALIHVATTVGTADDRPANAASSRQRTHELSEGRRGTGGADGRAGETTAGPDERKGEDGQKGEEGRNDGSAAGPAGSTGGAPPAAGPTLAASSPTCDRNQLGKGVGSVGAADKDGRVYGAFRVVNVSHSVCSVAGAGVVAAHAQGSAESSRVSVVDHTVGDAASGLPDPSTEPTQVILQPGQAYEVKFAWVPSADGGRSGCSRPGPTPAPQPSPSAAPGASAAAEEQPPAAQDAAPARPPASVVLSHTPEAGEPKAADTTIPDACAGTIYRTGALAAPPAA</sequence>
<feature type="compositionally biased region" description="Low complexity" evidence="1">
    <location>
        <begin position="283"/>
        <end position="309"/>
    </location>
</feature>
<dbReference type="Proteomes" id="UP000646244">
    <property type="component" value="Unassembled WGS sequence"/>
</dbReference>
<comment type="caution">
    <text evidence="3">The sequence shown here is derived from an EMBL/GenBank/DDBJ whole genome shotgun (WGS) entry which is preliminary data.</text>
</comment>
<feature type="compositionally biased region" description="Basic and acidic residues" evidence="1">
    <location>
        <begin position="118"/>
        <end position="134"/>
    </location>
</feature>
<feature type="region of interest" description="Disordered" evidence="1">
    <location>
        <begin position="262"/>
        <end position="330"/>
    </location>
</feature>
<evidence type="ECO:0008006" key="5">
    <source>
        <dbReference type="Google" id="ProtNLM"/>
    </source>
</evidence>
<keyword evidence="2" id="KW-0812">Transmembrane</keyword>
<dbReference type="AlphaFoldDB" id="A0A918WEJ2"/>
<reference evidence="3" key="1">
    <citation type="journal article" date="2014" name="Int. J. Syst. Evol. Microbiol.">
        <title>Complete genome sequence of Corynebacterium casei LMG S-19264T (=DSM 44701T), isolated from a smear-ripened cheese.</title>
        <authorList>
            <consortium name="US DOE Joint Genome Institute (JGI-PGF)"/>
            <person name="Walter F."/>
            <person name="Albersmeier A."/>
            <person name="Kalinowski J."/>
            <person name="Ruckert C."/>
        </authorList>
    </citation>
    <scope>NUCLEOTIDE SEQUENCE</scope>
    <source>
        <strain evidence="3">JCM 4633</strain>
    </source>
</reference>
<dbReference type="RefSeq" id="WP_190108032.1">
    <property type="nucleotide sequence ID" value="NZ_BMVB01000002.1"/>
</dbReference>
<feature type="compositionally biased region" description="Low complexity" evidence="1">
    <location>
        <begin position="136"/>
        <end position="162"/>
    </location>
</feature>
<feature type="compositionally biased region" description="Basic and acidic residues" evidence="1">
    <location>
        <begin position="93"/>
        <end position="102"/>
    </location>
</feature>
<proteinExistence type="predicted"/>
<evidence type="ECO:0000256" key="2">
    <source>
        <dbReference type="SAM" id="Phobius"/>
    </source>
</evidence>
<keyword evidence="2" id="KW-1133">Transmembrane helix</keyword>
<name>A0A918WEJ2_STRCJ</name>
<feature type="region of interest" description="Disordered" evidence="1">
    <location>
        <begin position="81"/>
        <end position="165"/>
    </location>
</feature>
<evidence type="ECO:0000256" key="1">
    <source>
        <dbReference type="SAM" id="MobiDB-lite"/>
    </source>
</evidence>